<name>A0A0A0EG15_9RHOB</name>
<dbReference type="GO" id="GO:0004553">
    <property type="term" value="F:hydrolase activity, hydrolyzing O-glycosyl compounds"/>
    <property type="evidence" value="ECO:0007669"/>
    <property type="project" value="InterPro"/>
</dbReference>
<dbReference type="Gene3D" id="1.25.20.10">
    <property type="entry name" value="Bacterial muramidases"/>
    <property type="match status" value="1"/>
</dbReference>
<feature type="signal peptide" evidence="4">
    <location>
        <begin position="1"/>
        <end position="22"/>
    </location>
</feature>
<feature type="chain" id="PRO_5001962167" evidence="4">
    <location>
        <begin position="23"/>
        <end position="668"/>
    </location>
</feature>
<dbReference type="SUPFAM" id="SSF53955">
    <property type="entry name" value="Lysozyme-like"/>
    <property type="match status" value="1"/>
</dbReference>
<dbReference type="Pfam" id="PF01464">
    <property type="entry name" value="SLT"/>
    <property type="match status" value="1"/>
</dbReference>
<dbReference type="Proteomes" id="UP000030004">
    <property type="component" value="Unassembled WGS sequence"/>
</dbReference>
<comment type="similarity">
    <text evidence="1">Belongs to the transglycosylase Slt family.</text>
</comment>
<dbReference type="OrthoDB" id="9815002at2"/>
<evidence type="ECO:0000313" key="6">
    <source>
        <dbReference type="EMBL" id="KGM49856.1"/>
    </source>
</evidence>
<feature type="domain" description="Transglycosylase SLT" evidence="5">
    <location>
        <begin position="503"/>
        <end position="601"/>
    </location>
</feature>
<dbReference type="PROSITE" id="PS00922">
    <property type="entry name" value="TRANSGLYCOSYLASE"/>
    <property type="match status" value="1"/>
</dbReference>
<comment type="caution">
    <text evidence="6">The sequence shown here is derived from an EMBL/GenBank/DDBJ whole genome shotgun (WGS) entry which is preliminary data.</text>
</comment>
<keyword evidence="3 4" id="KW-0732">Signal</keyword>
<dbReference type="PANTHER" id="PTHR37423">
    <property type="entry name" value="SOLUBLE LYTIC MUREIN TRANSGLYCOSYLASE-RELATED"/>
    <property type="match status" value="1"/>
</dbReference>
<gene>
    <name evidence="6" type="ORF">ATO9_07550</name>
</gene>
<comment type="similarity">
    <text evidence="2">Belongs to the virb1 family.</text>
</comment>
<dbReference type="AlphaFoldDB" id="A0A0A0EG15"/>
<sequence length="668" mass="73662">MQVILSRFGLVLCLCLAGTACLAPSSIRATDGPIAGIVPRPLSSALDAARDGEWEKAAQLASRDGPAAESYIEWVRLRSGRGTPQEVLDFLASHAHWPGLDYLRRQNEEAFVEADDGQVLEFFQNTTPQTGLGALRHARALDAAGETGAAQAGIVLAWRTLDLDETTHDAFLQRYRSLLQPHHGARLSHAIWEDRTQDVRRMLRLVGGDQEKLAEARLALQDDDNNVDALIEAVPEALRDDPGLAYDRYVWRVRKNRNDDAKELLRSQSQIAGGLGFPEKWSNLRRSYARGEMRSGDPVVAYELASTHQLTEGGAFADLEFLSGYLSLRYLDDPARALEHFNRLEAGVQTPISLGRAGYWRGRALEALNRPEDAMAAYREGAQHQTSFYGLLAAEKANIPLDSSLSGQVEGPDWRDTALVDSDLREAVMLLRSAGLEYEAERFLKHMAETATMDELLALGRMVEEAGDPHLQVMLGKAAASRGVVIERHYYALHPLIEMELPVAQEMALAIARRESEFDPAVTSPVGARGLMQLMPRTALEMGRKVGDSDDVSGRLGYWAYNAKLGSAYLAQLAEEFDGNVMLVSVGYNAGPSRATRWSELFGDPRSGDVDPVDWVEHIPFRETRNYVQRVAESLPIYRARLGKVALPIPFSTELSGSTLSAFAPQGE</sequence>
<evidence type="ECO:0000256" key="2">
    <source>
        <dbReference type="ARBA" id="ARBA00009387"/>
    </source>
</evidence>
<dbReference type="InterPro" id="IPR008258">
    <property type="entry name" value="Transglycosylase_SLT_dom_1"/>
</dbReference>
<dbReference type="SUPFAM" id="SSF48435">
    <property type="entry name" value="Bacterial muramidases"/>
    <property type="match status" value="1"/>
</dbReference>
<dbReference type="InterPro" id="IPR023346">
    <property type="entry name" value="Lysozyme-like_dom_sf"/>
</dbReference>
<evidence type="ECO:0000256" key="3">
    <source>
        <dbReference type="ARBA" id="ARBA00022729"/>
    </source>
</evidence>
<dbReference type="STRING" id="1461694.ATO9_07550"/>
<accession>A0A0A0EG15</accession>
<keyword evidence="7" id="KW-1185">Reference proteome</keyword>
<dbReference type="PROSITE" id="PS51257">
    <property type="entry name" value="PROKAR_LIPOPROTEIN"/>
    <property type="match status" value="1"/>
</dbReference>
<dbReference type="GO" id="GO:0000270">
    <property type="term" value="P:peptidoglycan metabolic process"/>
    <property type="evidence" value="ECO:0007669"/>
    <property type="project" value="InterPro"/>
</dbReference>
<proteinExistence type="inferred from homology"/>
<dbReference type="CDD" id="cd13401">
    <property type="entry name" value="Slt70-like"/>
    <property type="match status" value="1"/>
</dbReference>
<dbReference type="EMBL" id="AQQX01000002">
    <property type="protein sequence ID" value="KGM49856.1"/>
    <property type="molecule type" value="Genomic_DNA"/>
</dbReference>
<dbReference type="Gene3D" id="1.10.530.10">
    <property type="match status" value="1"/>
</dbReference>
<organism evidence="6 7">
    <name type="scientific">Pseudooceanicola atlanticus</name>
    <dbReference type="NCBI Taxonomy" id="1461694"/>
    <lineage>
        <taxon>Bacteria</taxon>
        <taxon>Pseudomonadati</taxon>
        <taxon>Pseudomonadota</taxon>
        <taxon>Alphaproteobacteria</taxon>
        <taxon>Rhodobacterales</taxon>
        <taxon>Paracoccaceae</taxon>
        <taxon>Pseudooceanicola</taxon>
    </lineage>
</organism>
<evidence type="ECO:0000256" key="1">
    <source>
        <dbReference type="ARBA" id="ARBA00007734"/>
    </source>
</evidence>
<reference evidence="6 7" key="1">
    <citation type="journal article" date="2015" name="Antonie Van Leeuwenhoek">
        <title>Pseudooceanicola atlanticus gen. nov. sp. nov., isolated from surface seawater of the Atlantic Ocean and reclassification of Oceanicola batsensis, Oceanicola marinus, Oceanicola nitratireducens, Oceanicola nanhaiensis, Oceanicola antarcticus and Oceanicola flagellatus, as Pseudooceanicola batsensis comb. nov., Pseudooceanicola marinus comb. nov., Pseudooceanicola nitratireducens comb. nov., Pseudooceanicola nanhaiensis comb. nov., Pseudooceanicola antarcticus comb. nov., and Pseudooceanicola flagellatus comb. nov.</title>
        <authorList>
            <person name="Lai Q."/>
            <person name="Li G."/>
            <person name="Liu X."/>
            <person name="Du Y."/>
            <person name="Sun F."/>
            <person name="Shao Z."/>
        </authorList>
    </citation>
    <scope>NUCLEOTIDE SEQUENCE [LARGE SCALE GENOMIC DNA]</scope>
    <source>
        <strain evidence="6 7">22II-s11g</strain>
    </source>
</reference>
<dbReference type="InterPro" id="IPR000189">
    <property type="entry name" value="Transglyc_AS"/>
</dbReference>
<evidence type="ECO:0000313" key="7">
    <source>
        <dbReference type="Proteomes" id="UP000030004"/>
    </source>
</evidence>
<protein>
    <submittedName>
        <fullName evidence="6">Tail length tape measure protein</fullName>
    </submittedName>
</protein>
<dbReference type="GO" id="GO:0042597">
    <property type="term" value="C:periplasmic space"/>
    <property type="evidence" value="ECO:0007669"/>
    <property type="project" value="InterPro"/>
</dbReference>
<dbReference type="InterPro" id="IPR008939">
    <property type="entry name" value="Lytic_TGlycosylase_superhlx_U"/>
</dbReference>
<evidence type="ECO:0000259" key="5">
    <source>
        <dbReference type="Pfam" id="PF01464"/>
    </source>
</evidence>
<dbReference type="GO" id="GO:0016020">
    <property type="term" value="C:membrane"/>
    <property type="evidence" value="ECO:0007669"/>
    <property type="project" value="InterPro"/>
</dbReference>
<dbReference type="PANTHER" id="PTHR37423:SF2">
    <property type="entry name" value="MEMBRANE-BOUND LYTIC MUREIN TRANSGLYCOSYLASE C"/>
    <property type="match status" value="1"/>
</dbReference>
<evidence type="ECO:0000256" key="4">
    <source>
        <dbReference type="SAM" id="SignalP"/>
    </source>
</evidence>
<dbReference type="GO" id="GO:0008933">
    <property type="term" value="F:peptidoglycan lytic transglycosylase activity"/>
    <property type="evidence" value="ECO:0007669"/>
    <property type="project" value="InterPro"/>
</dbReference>
<dbReference type="eggNOG" id="COG0741">
    <property type="taxonomic scope" value="Bacteria"/>
</dbReference>